<keyword evidence="3" id="KW-0411">Iron-sulfur</keyword>
<dbReference type="NCBIfam" id="NF033668">
    <property type="entry name" value="rSAM_PA0069"/>
    <property type="match status" value="1"/>
</dbReference>
<feature type="compositionally biased region" description="Low complexity" evidence="4">
    <location>
        <begin position="37"/>
        <end position="67"/>
    </location>
</feature>
<protein>
    <submittedName>
        <fullName evidence="6">Radical SAM protein</fullName>
    </submittedName>
</protein>
<dbReference type="InterPro" id="IPR007197">
    <property type="entry name" value="rSAM"/>
</dbReference>
<evidence type="ECO:0000313" key="6">
    <source>
        <dbReference type="EMBL" id="GLI24615.1"/>
    </source>
</evidence>
<dbReference type="SFLD" id="SFLDG01084">
    <property type="entry name" value="Uncharacterised_Radical_SAM_Su"/>
    <property type="match status" value="1"/>
</dbReference>
<dbReference type="InterPro" id="IPR006638">
    <property type="entry name" value="Elp3/MiaA/NifB-like_rSAM"/>
</dbReference>
<dbReference type="PANTHER" id="PTHR43432">
    <property type="entry name" value="SLR0285 PROTEIN"/>
    <property type="match status" value="1"/>
</dbReference>
<gene>
    <name evidence="6" type="ORF">XFLAVUS301_42890</name>
</gene>
<name>A0A9W6FLR4_XANFL</name>
<dbReference type="EMBL" id="BSDO01000008">
    <property type="protein sequence ID" value="GLI24615.1"/>
    <property type="molecule type" value="Genomic_DNA"/>
</dbReference>
<dbReference type="SFLD" id="SFLDS00029">
    <property type="entry name" value="Radical_SAM"/>
    <property type="match status" value="1"/>
</dbReference>
<dbReference type="GO" id="GO:0051536">
    <property type="term" value="F:iron-sulfur cluster binding"/>
    <property type="evidence" value="ECO:0007669"/>
    <property type="project" value="UniProtKB-KW"/>
</dbReference>
<dbReference type="CDD" id="cd01335">
    <property type="entry name" value="Radical_SAM"/>
    <property type="match status" value="1"/>
</dbReference>
<feature type="domain" description="Radical SAM core" evidence="5">
    <location>
        <begin position="166"/>
        <end position="406"/>
    </location>
</feature>
<dbReference type="InterPro" id="IPR040086">
    <property type="entry name" value="MJ0683-like"/>
</dbReference>
<dbReference type="SMART" id="SM00729">
    <property type="entry name" value="Elp3"/>
    <property type="match status" value="1"/>
</dbReference>
<dbReference type="AlphaFoldDB" id="A0A9W6FLR4"/>
<dbReference type="GO" id="GO:0046872">
    <property type="term" value="F:metal ion binding"/>
    <property type="evidence" value="ECO:0007669"/>
    <property type="project" value="UniProtKB-KW"/>
</dbReference>
<evidence type="ECO:0000256" key="2">
    <source>
        <dbReference type="ARBA" id="ARBA00023004"/>
    </source>
</evidence>
<reference evidence="6" key="1">
    <citation type="submission" date="2022-12" db="EMBL/GenBank/DDBJ databases">
        <title>Reference genome sequencing for broad-spectrum identification of bacterial and archaeal isolates by mass spectrometry.</title>
        <authorList>
            <person name="Sekiguchi Y."/>
            <person name="Tourlousse D.M."/>
        </authorList>
    </citation>
    <scope>NUCLEOTIDE SEQUENCE</scope>
    <source>
        <strain evidence="6">301</strain>
    </source>
</reference>
<dbReference type="Pfam" id="PF04055">
    <property type="entry name" value="Radical_SAM"/>
    <property type="match status" value="1"/>
</dbReference>
<evidence type="ECO:0000259" key="5">
    <source>
        <dbReference type="PROSITE" id="PS51918"/>
    </source>
</evidence>
<dbReference type="SUPFAM" id="SSF102114">
    <property type="entry name" value="Radical SAM enzymes"/>
    <property type="match status" value="1"/>
</dbReference>
<evidence type="ECO:0000256" key="4">
    <source>
        <dbReference type="SAM" id="MobiDB-lite"/>
    </source>
</evidence>
<organism evidence="6 7">
    <name type="scientific">Xanthobacter flavus</name>
    <dbReference type="NCBI Taxonomy" id="281"/>
    <lineage>
        <taxon>Bacteria</taxon>
        <taxon>Pseudomonadati</taxon>
        <taxon>Pseudomonadota</taxon>
        <taxon>Alphaproteobacteria</taxon>
        <taxon>Hyphomicrobiales</taxon>
        <taxon>Xanthobacteraceae</taxon>
        <taxon>Xanthobacter</taxon>
    </lineage>
</organism>
<feature type="compositionally biased region" description="Basic and acidic residues" evidence="4">
    <location>
        <begin position="79"/>
        <end position="94"/>
    </location>
</feature>
<sequence length="465" mass="50331">MSPASDSHGPRAAAPPVPGGPIAAPITPALKASSRTVSPKSAPAKAAVAKAAQPKAVQPKAAPKAASGDARIASPPVKTRSERIMGRLAEERRAPPPALPPALDGEAGTGVEADRRRGRGAVSNTAGRFEPAARVLFDDGWQTLEDLPPFRTEVTEERARTIITRNQSPDIAFDRSINAYRGCEHGCIYCFARPTHAYQGLSAGLDFETKLFVKPDAPELLARELSQPSYKPRVIAMGTNTDPYQPIERRYELTRRILEVLADFGHPVGIVTKSALVVRDIDILGPMAEKGLAKVAISMTTLDPHLSRTMEPRAASPHVRLGTIRRLADAGIPTAVLTAPLIPALNDMEIERILDAAKAAGASEAGYVMLRLPLEIADLFREWLVANFPDKARHVLNLIRQMHGGKDYDSTFGRRGRGEGPYAWTVGRRFEIAARRLGLAGRGLKLTTEHFRHPKQAGEQLDLFA</sequence>
<keyword evidence="2" id="KW-0408">Iron</keyword>
<accession>A0A9W6FLR4</accession>
<feature type="region of interest" description="Disordered" evidence="4">
    <location>
        <begin position="1"/>
        <end position="123"/>
    </location>
</feature>
<comment type="caution">
    <text evidence="6">The sequence shown here is derived from an EMBL/GenBank/DDBJ whole genome shotgun (WGS) entry which is preliminary data.</text>
</comment>
<dbReference type="Gene3D" id="3.80.30.30">
    <property type="match status" value="1"/>
</dbReference>
<dbReference type="Proteomes" id="UP001144397">
    <property type="component" value="Unassembled WGS sequence"/>
</dbReference>
<proteinExistence type="predicted"/>
<keyword evidence="1" id="KW-0479">Metal-binding</keyword>
<feature type="compositionally biased region" description="Low complexity" evidence="4">
    <location>
        <begin position="20"/>
        <end position="29"/>
    </location>
</feature>
<dbReference type="GO" id="GO:0003824">
    <property type="term" value="F:catalytic activity"/>
    <property type="evidence" value="ECO:0007669"/>
    <property type="project" value="InterPro"/>
</dbReference>
<evidence type="ECO:0000313" key="7">
    <source>
        <dbReference type="Proteomes" id="UP001144397"/>
    </source>
</evidence>
<dbReference type="InterPro" id="IPR058240">
    <property type="entry name" value="rSAM_sf"/>
</dbReference>
<dbReference type="PANTHER" id="PTHR43432:SF3">
    <property type="entry name" value="SLR0285 PROTEIN"/>
    <property type="match status" value="1"/>
</dbReference>
<evidence type="ECO:0000256" key="1">
    <source>
        <dbReference type="ARBA" id="ARBA00022723"/>
    </source>
</evidence>
<dbReference type="PROSITE" id="PS51918">
    <property type="entry name" value="RADICAL_SAM"/>
    <property type="match status" value="1"/>
</dbReference>
<evidence type="ECO:0000256" key="3">
    <source>
        <dbReference type="ARBA" id="ARBA00023014"/>
    </source>
</evidence>